<reference evidence="1 2" key="1">
    <citation type="journal article" date="2021" name="Elife">
        <title>Chloroplast acquisition without the gene transfer in kleptoplastic sea slugs, Plakobranchus ocellatus.</title>
        <authorList>
            <person name="Maeda T."/>
            <person name="Takahashi S."/>
            <person name="Yoshida T."/>
            <person name="Shimamura S."/>
            <person name="Takaki Y."/>
            <person name="Nagai Y."/>
            <person name="Toyoda A."/>
            <person name="Suzuki Y."/>
            <person name="Arimoto A."/>
            <person name="Ishii H."/>
            <person name="Satoh N."/>
            <person name="Nishiyama T."/>
            <person name="Hasebe M."/>
            <person name="Maruyama T."/>
            <person name="Minagawa J."/>
            <person name="Obokata J."/>
            <person name="Shigenobu S."/>
        </authorList>
    </citation>
    <scope>NUCLEOTIDE SEQUENCE [LARGE SCALE GENOMIC DNA]</scope>
</reference>
<accession>A0AAV4E094</accession>
<dbReference type="EMBL" id="BLXT01008494">
    <property type="protein sequence ID" value="GFO49526.1"/>
    <property type="molecule type" value="Genomic_DNA"/>
</dbReference>
<protein>
    <submittedName>
        <fullName evidence="1">Uncharacterized protein</fullName>
    </submittedName>
</protein>
<evidence type="ECO:0000313" key="2">
    <source>
        <dbReference type="Proteomes" id="UP000735302"/>
    </source>
</evidence>
<organism evidence="1 2">
    <name type="scientific">Plakobranchus ocellatus</name>
    <dbReference type="NCBI Taxonomy" id="259542"/>
    <lineage>
        <taxon>Eukaryota</taxon>
        <taxon>Metazoa</taxon>
        <taxon>Spiralia</taxon>
        <taxon>Lophotrochozoa</taxon>
        <taxon>Mollusca</taxon>
        <taxon>Gastropoda</taxon>
        <taxon>Heterobranchia</taxon>
        <taxon>Euthyneura</taxon>
        <taxon>Panpulmonata</taxon>
        <taxon>Sacoglossa</taxon>
        <taxon>Placobranchoidea</taxon>
        <taxon>Plakobranchidae</taxon>
        <taxon>Plakobranchus</taxon>
    </lineage>
</organism>
<comment type="caution">
    <text evidence="1">The sequence shown here is derived from an EMBL/GenBank/DDBJ whole genome shotgun (WGS) entry which is preliminary data.</text>
</comment>
<evidence type="ECO:0000313" key="1">
    <source>
        <dbReference type="EMBL" id="GFO49526.1"/>
    </source>
</evidence>
<dbReference type="Proteomes" id="UP000735302">
    <property type="component" value="Unassembled WGS sequence"/>
</dbReference>
<dbReference type="AlphaFoldDB" id="A0AAV4E094"/>
<sequence>MKHRGVTALCQQQGMAVEKVDEESCGCDNCVCEVLQELGGWDSNKKDLKLAFEAFHSLNQKQTTASAAWRILIGIPRHVDTRISQISKSTFEERVCCEKWKE</sequence>
<name>A0AAV4E094_9GAST</name>
<keyword evidence="2" id="KW-1185">Reference proteome</keyword>
<proteinExistence type="predicted"/>
<gene>
    <name evidence="1" type="ORF">PoB_007603100</name>
</gene>